<evidence type="ECO:0000256" key="7">
    <source>
        <dbReference type="ARBA" id="ARBA00022927"/>
    </source>
</evidence>
<keyword evidence="10" id="KW-0449">Lipoprotein</keyword>
<dbReference type="PANTHER" id="PTHR10969">
    <property type="entry name" value="MICROTUBULE-ASSOCIATED PROTEINS 1A/1B LIGHT CHAIN 3-RELATED"/>
    <property type="match status" value="1"/>
</dbReference>
<dbReference type="AlphaFoldDB" id="A0A540M4C1"/>
<dbReference type="GO" id="GO:0005874">
    <property type="term" value="C:microtubule"/>
    <property type="evidence" value="ECO:0007669"/>
    <property type="project" value="UniProtKB-KW"/>
</dbReference>
<keyword evidence="8" id="KW-0472">Membrane</keyword>
<name>A0A540M4C1_MALBA</name>
<accession>A0A540M4C1</accession>
<dbReference type="GO" id="GO:0016020">
    <property type="term" value="C:membrane"/>
    <property type="evidence" value="ECO:0007669"/>
    <property type="project" value="UniProtKB-SubCell"/>
</dbReference>
<keyword evidence="11" id="KW-0072">Autophagy</keyword>
<evidence type="ECO:0000256" key="2">
    <source>
        <dbReference type="ARBA" id="ARBA00004245"/>
    </source>
</evidence>
<evidence type="ECO:0000313" key="13">
    <source>
        <dbReference type="Proteomes" id="UP000315295"/>
    </source>
</evidence>
<evidence type="ECO:0000256" key="1">
    <source>
        <dbReference type="ARBA" id="ARBA00003307"/>
    </source>
</evidence>
<organism evidence="12 13">
    <name type="scientific">Malus baccata</name>
    <name type="common">Siberian crab apple</name>
    <name type="synonym">Pyrus baccata</name>
    <dbReference type="NCBI Taxonomy" id="106549"/>
    <lineage>
        <taxon>Eukaryota</taxon>
        <taxon>Viridiplantae</taxon>
        <taxon>Streptophyta</taxon>
        <taxon>Embryophyta</taxon>
        <taxon>Tracheophyta</taxon>
        <taxon>Spermatophyta</taxon>
        <taxon>Magnoliopsida</taxon>
        <taxon>eudicotyledons</taxon>
        <taxon>Gunneridae</taxon>
        <taxon>Pentapetalae</taxon>
        <taxon>rosids</taxon>
        <taxon>fabids</taxon>
        <taxon>Rosales</taxon>
        <taxon>Rosaceae</taxon>
        <taxon>Amygdaloideae</taxon>
        <taxon>Maleae</taxon>
        <taxon>Malus</taxon>
    </lineage>
</organism>
<comment type="function">
    <text evidence="1">Ubiquitin-like modifier involved in autophagosomes formation. May mediate the delivery of the autophagosomes to the vacuole via the microtubule cytoskeleton.</text>
</comment>
<evidence type="ECO:0000313" key="12">
    <source>
        <dbReference type="EMBL" id="TQD93352.1"/>
    </source>
</evidence>
<dbReference type="EMBL" id="VIEB01000370">
    <property type="protein sequence ID" value="TQD93352.1"/>
    <property type="molecule type" value="Genomic_DNA"/>
</dbReference>
<reference evidence="12 13" key="1">
    <citation type="journal article" date="2019" name="G3 (Bethesda)">
        <title>Sequencing of a Wild Apple (Malus baccata) Genome Unravels the Differences Between Cultivated and Wild Apple Species Regarding Disease Resistance and Cold Tolerance.</title>
        <authorList>
            <person name="Chen X."/>
        </authorList>
    </citation>
    <scope>NUCLEOTIDE SEQUENCE [LARGE SCALE GENOMIC DNA]</scope>
    <source>
        <strain evidence="13">cv. Shandingzi</strain>
        <tissue evidence="12">Leaves</tissue>
    </source>
</reference>
<evidence type="ECO:0000256" key="5">
    <source>
        <dbReference type="ARBA" id="ARBA00022701"/>
    </source>
</evidence>
<dbReference type="GO" id="GO:0015031">
    <property type="term" value="P:protein transport"/>
    <property type="evidence" value="ECO:0007669"/>
    <property type="project" value="UniProtKB-KW"/>
</dbReference>
<comment type="caution">
    <text evidence="12">The sequence shown here is derived from an EMBL/GenBank/DDBJ whole genome shotgun (WGS) entry which is preliminary data.</text>
</comment>
<dbReference type="Gene3D" id="3.10.20.90">
    <property type="entry name" value="Phosphatidylinositol 3-kinase Catalytic Subunit, Chain A, domain 1"/>
    <property type="match status" value="2"/>
</dbReference>
<dbReference type="GO" id="GO:0005776">
    <property type="term" value="C:autophagosome"/>
    <property type="evidence" value="ECO:0007669"/>
    <property type="project" value="UniProtKB-ARBA"/>
</dbReference>
<keyword evidence="5" id="KW-0493">Microtubule</keyword>
<evidence type="ECO:0000256" key="6">
    <source>
        <dbReference type="ARBA" id="ARBA00022786"/>
    </source>
</evidence>
<keyword evidence="9" id="KW-0963">Cytoplasm</keyword>
<dbReference type="STRING" id="106549.A0A540M4C1"/>
<keyword evidence="13" id="KW-1185">Reference proteome</keyword>
<keyword evidence="6" id="KW-0833">Ubl conjugation pathway</keyword>
<evidence type="ECO:0000256" key="11">
    <source>
        <dbReference type="RuleBase" id="RU004384"/>
    </source>
</evidence>
<comment type="similarity">
    <text evidence="4 11">Belongs to the ATG8 family.</text>
</comment>
<keyword evidence="9" id="KW-0206">Cytoskeleton</keyword>
<evidence type="ECO:0000256" key="8">
    <source>
        <dbReference type="ARBA" id="ARBA00023136"/>
    </source>
</evidence>
<evidence type="ECO:0000256" key="3">
    <source>
        <dbReference type="ARBA" id="ARBA00004370"/>
    </source>
</evidence>
<sequence>MQVSVETDARRDVPGFRDNKYHVHRAIPLGAFVKLIQLRLEVIGITDPVFVYSKNTAKPPNEILMSAIDEDEENKDEDGFLHLIYTNEEEGVPIPAKKAATRHKSPCRFKRRKKIGMIQFSTPIGLLDSWNHDQYSGCLEADKPPRRSLDAWKLREKQPDHIPVSVEKDAGSDIPDIDMKKLVSNSITLGIGYESPWKKPMFVYFKNTEPPIDTTLMSAVDEKNRDEDGFVHITYSGKEKGGWTH</sequence>
<gene>
    <name evidence="12" type="ORF">C1H46_021021</name>
</gene>
<dbReference type="InterPro" id="IPR004241">
    <property type="entry name" value="Atg8-like"/>
</dbReference>
<comment type="subcellular location">
    <subcellularLocation>
        <location evidence="2">Cytoplasm</location>
        <location evidence="2">Cytoskeleton</location>
    </subcellularLocation>
    <subcellularLocation>
        <location evidence="3">Membrane</location>
    </subcellularLocation>
</comment>
<keyword evidence="7" id="KW-0653">Protein transport</keyword>
<dbReference type="Pfam" id="PF02991">
    <property type="entry name" value="ATG8"/>
    <property type="match status" value="2"/>
</dbReference>
<dbReference type="Proteomes" id="UP000315295">
    <property type="component" value="Unassembled WGS sequence"/>
</dbReference>
<evidence type="ECO:0000256" key="4">
    <source>
        <dbReference type="ARBA" id="ARBA00007293"/>
    </source>
</evidence>
<protein>
    <recommendedName>
        <fullName evidence="11">Autophagy-related protein</fullName>
    </recommendedName>
</protein>
<dbReference type="GO" id="GO:0006914">
    <property type="term" value="P:autophagy"/>
    <property type="evidence" value="ECO:0007669"/>
    <property type="project" value="UniProtKB-KW"/>
</dbReference>
<evidence type="ECO:0000256" key="10">
    <source>
        <dbReference type="ARBA" id="ARBA00023288"/>
    </source>
</evidence>
<dbReference type="SUPFAM" id="SSF54236">
    <property type="entry name" value="Ubiquitin-like"/>
    <property type="match status" value="2"/>
</dbReference>
<evidence type="ECO:0000256" key="9">
    <source>
        <dbReference type="ARBA" id="ARBA00023212"/>
    </source>
</evidence>
<proteinExistence type="inferred from homology"/>
<keyword evidence="7" id="KW-0813">Transport</keyword>
<dbReference type="InterPro" id="IPR029071">
    <property type="entry name" value="Ubiquitin-like_domsf"/>
</dbReference>